<dbReference type="SUPFAM" id="SSF53383">
    <property type="entry name" value="PLP-dependent transferases"/>
    <property type="match status" value="2"/>
</dbReference>
<dbReference type="EMBL" id="BDDD01001974">
    <property type="protein sequence ID" value="GAV79430.1"/>
    <property type="molecule type" value="Genomic_DNA"/>
</dbReference>
<dbReference type="InterPro" id="IPR015422">
    <property type="entry name" value="PyrdxlP-dep_Trfase_small"/>
</dbReference>
<dbReference type="OrthoDB" id="10264306at2759"/>
<dbReference type="InParanoid" id="A0A1Q3CGQ5"/>
<feature type="region of interest" description="Disordered" evidence="1">
    <location>
        <begin position="375"/>
        <end position="408"/>
    </location>
</feature>
<sequence>MNSACIREASQTCFYGCFKPFPALPETHTYPPGSAAASRYDFVAATASSLNPDIQFTNHESLPSLHEAFSNFNQSYPQYCQTDQADQIRDQEYYHLSVSNHVCLDYLGHGLFSYSQQQRQIDQTAPVPSTSSPSTLPSLHSTDLAQPFFDISYKSVNLNPPMVYGGEVSEPESNIQKRIMAFMNISEDDYNMVFTANQFSAFKLLADYYPFSSCHDLVTVYDHKNEAVEVMIESSKKKGARVTLAEFSWPNLRIKASKLKGKIVNKRNKRERGLFVFPLQSRVTGARYSYSWMSMAQENGWHVLLDASALGPKDMQTLGLSFFKPDFLFCYLYKIFGENPSGFGCLFVKKSSASVLKDSNKATNTGIVSIIPSKKPSQHLKDSTIAGTETRQKPKFELHKEDLTKPGSLSSPLYLQRMSDDQTYETHETEKIPVKQKERSFSGISEPETPLGSSKSKITERSIIGVKEPECRGLDHADSLGLILISSRAKYLVNWLVNALMSLKHPNSENVRPLVRIYGPKINSDRGPAVAFNVFDWKGEKIDPALVQKLADRNNISISYGYLHQIWFSDKFEEEREKILETRTTAVKGAASNHKRDTGHSGISVVTAALGFLTNFEDVYRLWAFVSRFLDADFVEKETWRYETLNQKIVEV</sequence>
<comment type="caution">
    <text evidence="2">The sequence shown here is derived from an EMBL/GenBank/DDBJ whole genome shotgun (WGS) entry which is preliminary data.</text>
</comment>
<gene>
    <name evidence="2" type="ORF">CFOL_v3_22895</name>
</gene>
<dbReference type="Proteomes" id="UP000187406">
    <property type="component" value="Unassembled WGS sequence"/>
</dbReference>
<evidence type="ECO:0000256" key="1">
    <source>
        <dbReference type="SAM" id="MobiDB-lite"/>
    </source>
</evidence>
<dbReference type="STRING" id="3775.A0A1Q3CGQ5"/>
<protein>
    <recommendedName>
        <fullName evidence="4">Aminotran_5 domain-containing protein</fullName>
    </recommendedName>
</protein>
<feature type="region of interest" description="Disordered" evidence="1">
    <location>
        <begin position="422"/>
        <end position="458"/>
    </location>
</feature>
<keyword evidence="3" id="KW-1185">Reference proteome</keyword>
<reference evidence="3" key="1">
    <citation type="submission" date="2016-04" db="EMBL/GenBank/DDBJ databases">
        <title>Cephalotus genome sequencing.</title>
        <authorList>
            <person name="Fukushima K."/>
            <person name="Hasebe M."/>
            <person name="Fang X."/>
        </authorList>
    </citation>
    <scope>NUCLEOTIDE SEQUENCE [LARGE SCALE GENOMIC DNA]</scope>
    <source>
        <strain evidence="3">cv. St1</strain>
    </source>
</reference>
<name>A0A1Q3CGQ5_CEPFO</name>
<dbReference type="InterPro" id="IPR015421">
    <property type="entry name" value="PyrdxlP-dep_Trfase_major"/>
</dbReference>
<evidence type="ECO:0000313" key="2">
    <source>
        <dbReference type="EMBL" id="GAV79430.1"/>
    </source>
</evidence>
<evidence type="ECO:0008006" key="4">
    <source>
        <dbReference type="Google" id="ProtNLM"/>
    </source>
</evidence>
<dbReference type="FunCoup" id="A0A1Q3CGQ5">
    <property type="interactions" value="266"/>
</dbReference>
<dbReference type="Gene3D" id="3.90.1150.10">
    <property type="entry name" value="Aspartate Aminotransferase, domain 1"/>
    <property type="match status" value="1"/>
</dbReference>
<dbReference type="InterPro" id="IPR015424">
    <property type="entry name" value="PyrdxlP-dep_Trfase"/>
</dbReference>
<organism evidence="2 3">
    <name type="scientific">Cephalotus follicularis</name>
    <name type="common">Albany pitcher plant</name>
    <dbReference type="NCBI Taxonomy" id="3775"/>
    <lineage>
        <taxon>Eukaryota</taxon>
        <taxon>Viridiplantae</taxon>
        <taxon>Streptophyta</taxon>
        <taxon>Embryophyta</taxon>
        <taxon>Tracheophyta</taxon>
        <taxon>Spermatophyta</taxon>
        <taxon>Magnoliopsida</taxon>
        <taxon>eudicotyledons</taxon>
        <taxon>Gunneridae</taxon>
        <taxon>Pentapetalae</taxon>
        <taxon>rosids</taxon>
        <taxon>fabids</taxon>
        <taxon>Oxalidales</taxon>
        <taxon>Cephalotaceae</taxon>
        <taxon>Cephalotus</taxon>
    </lineage>
</organism>
<evidence type="ECO:0000313" key="3">
    <source>
        <dbReference type="Proteomes" id="UP000187406"/>
    </source>
</evidence>
<dbReference type="PANTHER" id="PTHR14237:SF64">
    <property type="entry name" value="MOLYBDENUM COFACTOR SULFURASE-LIKE PROTEIN"/>
    <property type="match status" value="1"/>
</dbReference>
<feature type="compositionally biased region" description="Basic and acidic residues" evidence="1">
    <location>
        <begin position="422"/>
        <end position="440"/>
    </location>
</feature>
<dbReference type="PANTHER" id="PTHR14237">
    <property type="entry name" value="MOLYBDOPTERIN COFACTOR SULFURASE MOSC"/>
    <property type="match status" value="1"/>
</dbReference>
<feature type="compositionally biased region" description="Basic and acidic residues" evidence="1">
    <location>
        <begin position="390"/>
        <end position="404"/>
    </location>
</feature>
<dbReference type="AlphaFoldDB" id="A0A1Q3CGQ5"/>
<dbReference type="Gene3D" id="3.40.640.10">
    <property type="entry name" value="Type I PLP-dependent aspartate aminotransferase-like (Major domain)"/>
    <property type="match status" value="1"/>
</dbReference>
<accession>A0A1Q3CGQ5</accession>
<proteinExistence type="predicted"/>